<evidence type="ECO:0000313" key="1">
    <source>
        <dbReference type="EMBL" id="KAH3795930.1"/>
    </source>
</evidence>
<reference evidence="1" key="1">
    <citation type="journal article" date="2019" name="bioRxiv">
        <title>The Genome of the Zebra Mussel, Dreissena polymorpha: A Resource for Invasive Species Research.</title>
        <authorList>
            <person name="McCartney M.A."/>
            <person name="Auch B."/>
            <person name="Kono T."/>
            <person name="Mallez S."/>
            <person name="Zhang Y."/>
            <person name="Obille A."/>
            <person name="Becker A."/>
            <person name="Abrahante J.E."/>
            <person name="Garbe J."/>
            <person name="Badalamenti J.P."/>
            <person name="Herman A."/>
            <person name="Mangelson H."/>
            <person name="Liachko I."/>
            <person name="Sullivan S."/>
            <person name="Sone E.D."/>
            <person name="Koren S."/>
            <person name="Silverstein K.A.T."/>
            <person name="Beckman K.B."/>
            <person name="Gohl D.M."/>
        </authorList>
    </citation>
    <scope>NUCLEOTIDE SEQUENCE</scope>
    <source>
        <strain evidence="1">Duluth1</strain>
        <tissue evidence="1">Whole animal</tissue>
    </source>
</reference>
<reference evidence="1" key="2">
    <citation type="submission" date="2020-11" db="EMBL/GenBank/DDBJ databases">
        <authorList>
            <person name="McCartney M.A."/>
            <person name="Auch B."/>
            <person name="Kono T."/>
            <person name="Mallez S."/>
            <person name="Becker A."/>
            <person name="Gohl D.M."/>
            <person name="Silverstein K.A.T."/>
            <person name="Koren S."/>
            <person name="Bechman K.B."/>
            <person name="Herman A."/>
            <person name="Abrahante J.E."/>
            <person name="Garbe J."/>
        </authorList>
    </citation>
    <scope>NUCLEOTIDE SEQUENCE</scope>
    <source>
        <strain evidence="1">Duluth1</strain>
        <tissue evidence="1">Whole animal</tissue>
    </source>
</reference>
<dbReference type="AlphaFoldDB" id="A0A9D4FG26"/>
<protein>
    <submittedName>
        <fullName evidence="1">Uncharacterized protein</fullName>
    </submittedName>
</protein>
<accession>A0A9D4FG26</accession>
<dbReference type="Pfam" id="PF20206">
    <property type="entry name" value="Tra1_ring"/>
    <property type="match status" value="1"/>
</dbReference>
<gene>
    <name evidence="1" type="ORF">DPMN_149492</name>
</gene>
<sequence length="139" mass="16158">MRSRFLELSRYVLVVYRDEALSGTELTSKLEQAFLGGLRCSQPAIRHKFVEVFNASIPRRVFDRLLYITCSQNWEAMGAHFWIKQCIEVGTMTGLLSRAGCILVMELFAYGTYRSKQLCNPMIESSNHHFYCLHIWLKL</sequence>
<keyword evidence="2" id="KW-1185">Reference proteome</keyword>
<comment type="caution">
    <text evidence="1">The sequence shown here is derived from an EMBL/GenBank/DDBJ whole genome shotgun (WGS) entry which is preliminary data.</text>
</comment>
<dbReference type="EMBL" id="JAIWYP010000007">
    <property type="protein sequence ID" value="KAH3795930.1"/>
    <property type="molecule type" value="Genomic_DNA"/>
</dbReference>
<dbReference type="InterPro" id="IPR046805">
    <property type="entry name" value="Tra1_ring"/>
</dbReference>
<name>A0A9D4FG26_DREPO</name>
<organism evidence="1 2">
    <name type="scientific">Dreissena polymorpha</name>
    <name type="common">Zebra mussel</name>
    <name type="synonym">Mytilus polymorpha</name>
    <dbReference type="NCBI Taxonomy" id="45954"/>
    <lineage>
        <taxon>Eukaryota</taxon>
        <taxon>Metazoa</taxon>
        <taxon>Spiralia</taxon>
        <taxon>Lophotrochozoa</taxon>
        <taxon>Mollusca</taxon>
        <taxon>Bivalvia</taxon>
        <taxon>Autobranchia</taxon>
        <taxon>Heteroconchia</taxon>
        <taxon>Euheterodonta</taxon>
        <taxon>Imparidentia</taxon>
        <taxon>Neoheterodontei</taxon>
        <taxon>Myida</taxon>
        <taxon>Dreissenoidea</taxon>
        <taxon>Dreissenidae</taxon>
        <taxon>Dreissena</taxon>
    </lineage>
</organism>
<evidence type="ECO:0000313" key="2">
    <source>
        <dbReference type="Proteomes" id="UP000828390"/>
    </source>
</evidence>
<proteinExistence type="predicted"/>
<dbReference type="Proteomes" id="UP000828390">
    <property type="component" value="Unassembled WGS sequence"/>
</dbReference>